<gene>
    <name evidence="2" type="ORF">ND810_08875</name>
</gene>
<accession>A0AAW5V8D1</accession>
<feature type="transmembrane region" description="Helical" evidence="1">
    <location>
        <begin position="166"/>
        <end position="183"/>
    </location>
</feature>
<feature type="transmembrane region" description="Helical" evidence="1">
    <location>
        <begin position="273"/>
        <end position="291"/>
    </location>
</feature>
<feature type="transmembrane region" description="Helical" evidence="1">
    <location>
        <begin position="35"/>
        <end position="55"/>
    </location>
</feature>
<dbReference type="AlphaFoldDB" id="A0AAW5V8D1"/>
<comment type="caution">
    <text evidence="2">The sequence shown here is derived from an EMBL/GenBank/DDBJ whole genome shotgun (WGS) entry which is preliminary data.</text>
</comment>
<keyword evidence="1" id="KW-0812">Transmembrane</keyword>
<evidence type="ECO:0000313" key="2">
    <source>
        <dbReference type="EMBL" id="MCW7515268.1"/>
    </source>
</evidence>
<feature type="transmembrane region" description="Helical" evidence="1">
    <location>
        <begin position="67"/>
        <end position="85"/>
    </location>
</feature>
<organism evidence="2 3">
    <name type="scientific">Leptospira levettii</name>
    <dbReference type="NCBI Taxonomy" id="2023178"/>
    <lineage>
        <taxon>Bacteria</taxon>
        <taxon>Pseudomonadati</taxon>
        <taxon>Spirochaetota</taxon>
        <taxon>Spirochaetia</taxon>
        <taxon>Leptospirales</taxon>
        <taxon>Leptospiraceae</taxon>
        <taxon>Leptospira</taxon>
    </lineage>
</organism>
<sequence length="333" mass="38430">MISIEIDFIYFFASLLFLQYSLLSITKNENKNLFLVYWLSLSVIGILFLTSLSKWEFSVFGWDTQSIFFLLTKTNLILFFAFQVLGERIFSYSRIAGFFILVLLTLFYGSFFYWIHLFQSQLLAEDESRLLPFTIAMGAFVWTREMFWNPQNLNESKLVEEDKQNLLFLFLPCILFLLSPYKSNYEFIEMIGKPVVLGFSSLIGFSLISQYLKVSIPREAEIGVWLGSIGFSTAMSVELVVSIPLAFVIGMFGRGIYFYLDELKWSDSGKRGVVSYLLPSVIATFLPFLVIEPKDWNHAPYVLLGVQVLYFLSFYLISSLVFGFLLLIKPKSV</sequence>
<dbReference type="RefSeq" id="WP_135591486.1">
    <property type="nucleotide sequence ID" value="NZ_JAMQPS010000001.1"/>
</dbReference>
<feature type="transmembrane region" description="Helical" evidence="1">
    <location>
        <begin position="303"/>
        <end position="328"/>
    </location>
</feature>
<keyword evidence="1" id="KW-1133">Transmembrane helix</keyword>
<proteinExistence type="predicted"/>
<protein>
    <submittedName>
        <fullName evidence="2">Uncharacterized protein</fullName>
    </submittedName>
</protein>
<feature type="transmembrane region" description="Helical" evidence="1">
    <location>
        <begin position="224"/>
        <end position="252"/>
    </location>
</feature>
<feature type="transmembrane region" description="Helical" evidence="1">
    <location>
        <begin position="195"/>
        <end position="212"/>
    </location>
</feature>
<reference evidence="2" key="1">
    <citation type="submission" date="2022-06" db="EMBL/GenBank/DDBJ databases">
        <title>Leptospira isolates from biofilms formed at urban environments.</title>
        <authorList>
            <person name="Ribeiro P.S."/>
            <person name="Sousa T."/>
            <person name="Carvalho N."/>
            <person name="Aburjaile F."/>
            <person name="Neves F."/>
            <person name="Oliveira D."/>
            <person name="Blanco L."/>
            <person name="Lima J."/>
            <person name="Costa F."/>
            <person name="Brenig B."/>
            <person name="Soares S."/>
            <person name="Ramos R."/>
            <person name="Goes-Neto A."/>
            <person name="Matiuzzi M."/>
            <person name="Azevedo V."/>
            <person name="Ristow P."/>
        </authorList>
    </citation>
    <scope>NUCLEOTIDE SEQUENCE</scope>
    <source>
        <strain evidence="2">VSF7</strain>
    </source>
</reference>
<evidence type="ECO:0000256" key="1">
    <source>
        <dbReference type="SAM" id="Phobius"/>
    </source>
</evidence>
<keyword evidence="1" id="KW-0472">Membrane</keyword>
<evidence type="ECO:0000313" key="3">
    <source>
        <dbReference type="Proteomes" id="UP001209694"/>
    </source>
</evidence>
<feature type="transmembrane region" description="Helical" evidence="1">
    <location>
        <begin position="6"/>
        <end position="23"/>
    </location>
</feature>
<feature type="transmembrane region" description="Helical" evidence="1">
    <location>
        <begin position="97"/>
        <end position="115"/>
    </location>
</feature>
<dbReference type="EMBL" id="JAMQQD010000002">
    <property type="protein sequence ID" value="MCW7515268.1"/>
    <property type="molecule type" value="Genomic_DNA"/>
</dbReference>
<dbReference type="Proteomes" id="UP001209694">
    <property type="component" value="Unassembled WGS sequence"/>
</dbReference>
<name>A0AAW5V8D1_9LEPT</name>